<proteinExistence type="predicted"/>
<name>A0AAX4IIH3_9PEZI</name>
<gene>
    <name evidence="1" type="ORF">CDEST_07842</name>
</gene>
<dbReference type="AlphaFoldDB" id="A0AAX4IIH3"/>
<dbReference type="RefSeq" id="XP_062780052.1">
    <property type="nucleotide sequence ID" value="XM_062924001.1"/>
</dbReference>
<dbReference type="KEGG" id="cdet:87944345"/>
<evidence type="ECO:0000313" key="1">
    <source>
        <dbReference type="EMBL" id="WQF82828.1"/>
    </source>
</evidence>
<organism evidence="1 2">
    <name type="scientific">Colletotrichum destructivum</name>
    <dbReference type="NCBI Taxonomy" id="34406"/>
    <lineage>
        <taxon>Eukaryota</taxon>
        <taxon>Fungi</taxon>
        <taxon>Dikarya</taxon>
        <taxon>Ascomycota</taxon>
        <taxon>Pezizomycotina</taxon>
        <taxon>Sordariomycetes</taxon>
        <taxon>Hypocreomycetidae</taxon>
        <taxon>Glomerellales</taxon>
        <taxon>Glomerellaceae</taxon>
        <taxon>Colletotrichum</taxon>
        <taxon>Colletotrichum destructivum species complex</taxon>
    </lineage>
</organism>
<protein>
    <submittedName>
        <fullName evidence="1">Uncharacterized protein</fullName>
    </submittedName>
</protein>
<sequence>MGEREGGLSWVCRQGNVKQEEPEIRKRIREEGILPRGNKGVCPPLSCSRR</sequence>
<dbReference type="EMBL" id="CP137309">
    <property type="protein sequence ID" value="WQF82828.1"/>
    <property type="molecule type" value="Genomic_DNA"/>
</dbReference>
<accession>A0AAX4IIH3</accession>
<keyword evidence="2" id="KW-1185">Reference proteome</keyword>
<dbReference type="GeneID" id="87944345"/>
<evidence type="ECO:0000313" key="2">
    <source>
        <dbReference type="Proteomes" id="UP001322277"/>
    </source>
</evidence>
<reference evidence="2" key="1">
    <citation type="journal article" date="2023" name="bioRxiv">
        <title>Complete genome of the Medicago anthracnose fungus, Colletotrichum destructivum, reveals a mini-chromosome-like region within a core chromosome.</title>
        <authorList>
            <person name="Lapalu N."/>
            <person name="Simon A."/>
            <person name="Lu A."/>
            <person name="Plaumann P.-L."/>
            <person name="Amselem J."/>
            <person name="Pigne S."/>
            <person name="Auger A."/>
            <person name="Koch C."/>
            <person name="Dallery J.-F."/>
            <person name="O'Connell R.J."/>
        </authorList>
    </citation>
    <scope>NUCLEOTIDE SEQUENCE [LARGE SCALE GENOMIC DNA]</scope>
    <source>
        <strain evidence="2">CBS 520.97</strain>
    </source>
</reference>
<dbReference type="Proteomes" id="UP001322277">
    <property type="component" value="Chromosome 5"/>
</dbReference>